<proteinExistence type="predicted"/>
<name>A0A9P7ZX07_MORAP</name>
<sequence length="563" mass="62900">MSFPLQPLPRTSLALPSICQKTLTLSSPTHLHLCLPLIHKPTSIHFHVMKKSLILIALLAASTNAALVSFHVIAPGATTVQVSINSKNTTLTAADPSVPHFTGAAEADDGAKYKYVVNDEVEPFERTLKAGVSKTQNDFFKRPVTYADIPHLPSIEPIWERSGPKQALFDSNYIPTIWVEADRTEVNTLVKKPHINWIKGAKVTFILADEEKTFTGVNFGIHGAGKKNNNAKQSWRWELAGGDSFANRNYFKLRHMEEDPTQIREKLYADVARALGTYANEANMVRLFINGVGFGTFNLLDDITQYSYPKAMFYAGNPPGPMGALFDGQSGASFAVDSSGAYDAWVKSPASPEEVTAIGPLCAAWKGVVKTDDAQIADFSKQFDVDHFLRFMIMEYLTGHWDGYWMGRTNDGVYRDPTMSNMWFYLGQDFDATFGVNIPEDYPRLYDWSYKDYPGNFTEAVMINGLLENPTQRTTFEQYLRKTVEVLFNNVVLTNRILALHDFYLPDLEWDRGIKQLSPGINFGWTMKEVKANLREGVSAPNDNGGGAEYGLIEWIIKKAAAV</sequence>
<reference evidence="1" key="1">
    <citation type="submission" date="2021-07" db="EMBL/GenBank/DDBJ databases">
        <title>Draft genome of Mortierella alpina, strain LL118, isolated from an aspen leaf litter sample.</title>
        <authorList>
            <person name="Yang S."/>
            <person name="Vinatzer B.A."/>
        </authorList>
    </citation>
    <scope>NUCLEOTIDE SEQUENCE</scope>
    <source>
        <strain evidence="1">LL118</strain>
    </source>
</reference>
<dbReference type="Gene3D" id="2.60.40.10">
    <property type="entry name" value="Immunoglobulins"/>
    <property type="match status" value="1"/>
</dbReference>
<evidence type="ECO:0000313" key="2">
    <source>
        <dbReference type="Proteomes" id="UP000717515"/>
    </source>
</evidence>
<feature type="non-terminal residue" evidence="1">
    <location>
        <position position="1"/>
    </location>
</feature>
<dbReference type="AlphaFoldDB" id="A0A9P7ZX07"/>
<dbReference type="Pfam" id="PF08757">
    <property type="entry name" value="CotH"/>
    <property type="match status" value="1"/>
</dbReference>
<evidence type="ECO:0000313" key="1">
    <source>
        <dbReference type="EMBL" id="KAG9320013.1"/>
    </source>
</evidence>
<organism evidence="1 2">
    <name type="scientific">Mortierella alpina</name>
    <name type="common">Oleaginous fungus</name>
    <name type="synonym">Mortierella renispora</name>
    <dbReference type="NCBI Taxonomy" id="64518"/>
    <lineage>
        <taxon>Eukaryota</taxon>
        <taxon>Fungi</taxon>
        <taxon>Fungi incertae sedis</taxon>
        <taxon>Mucoromycota</taxon>
        <taxon>Mortierellomycotina</taxon>
        <taxon>Mortierellomycetes</taxon>
        <taxon>Mortierellales</taxon>
        <taxon>Mortierellaceae</taxon>
        <taxon>Mortierella</taxon>
    </lineage>
</organism>
<dbReference type="InterPro" id="IPR013783">
    <property type="entry name" value="Ig-like_fold"/>
</dbReference>
<dbReference type="InterPro" id="IPR014867">
    <property type="entry name" value="Spore_coat_CotH_CotH2/3/7"/>
</dbReference>
<dbReference type="Proteomes" id="UP000717515">
    <property type="component" value="Unassembled WGS sequence"/>
</dbReference>
<dbReference type="EMBL" id="JAIFTL010000340">
    <property type="protein sequence ID" value="KAG9320013.1"/>
    <property type="molecule type" value="Genomic_DNA"/>
</dbReference>
<accession>A0A9P7ZX07</accession>
<comment type="caution">
    <text evidence="1">The sequence shown here is derived from an EMBL/GenBank/DDBJ whole genome shotgun (WGS) entry which is preliminary data.</text>
</comment>
<protein>
    <submittedName>
        <fullName evidence="1">Uncharacterized protein</fullName>
    </submittedName>
</protein>
<gene>
    <name evidence="1" type="ORF">KVV02_004307</name>
</gene>